<dbReference type="GO" id="GO:0005829">
    <property type="term" value="C:cytosol"/>
    <property type="evidence" value="ECO:0007669"/>
    <property type="project" value="TreeGrafter"/>
</dbReference>
<dbReference type="PROSITE" id="PS51197">
    <property type="entry name" value="HTH_RRF2_2"/>
    <property type="match status" value="1"/>
</dbReference>
<proteinExistence type="predicted"/>
<keyword evidence="1" id="KW-0238">DNA-binding</keyword>
<sequence length="140" mass="15164">MSISSRFSVAVHILTLLDYTKDQRISSEFIAGSVNTNPVVIRRIMGQLSKAGLIATSPGVAGASLTREANAITLLDVYLAVQQEQRDELFAIHDKPNPLCQVGRGIQGALETSFAKAQYAMEQELARTTIAELAAQMDQT</sequence>
<evidence type="ECO:0000313" key="1">
    <source>
        <dbReference type="EMBL" id="MBB3108346.1"/>
    </source>
</evidence>
<dbReference type="InterPro" id="IPR000944">
    <property type="entry name" value="Tscrpt_reg_Rrf2"/>
</dbReference>
<accession>A0A7W5AU61</accession>
<name>A0A7W5AU61_9BACL</name>
<dbReference type="InterPro" id="IPR036388">
    <property type="entry name" value="WH-like_DNA-bd_sf"/>
</dbReference>
<dbReference type="PANTHER" id="PTHR33221:SF15">
    <property type="entry name" value="HTH-TYPE TRANSCRIPTIONAL REGULATOR YWGB-RELATED"/>
    <property type="match status" value="1"/>
</dbReference>
<gene>
    <name evidence="1" type="ORF">FHS18_000374</name>
</gene>
<comment type="caution">
    <text evidence="1">The sequence shown here is derived from an EMBL/GenBank/DDBJ whole genome shotgun (WGS) entry which is preliminary data.</text>
</comment>
<dbReference type="PANTHER" id="PTHR33221">
    <property type="entry name" value="WINGED HELIX-TURN-HELIX TRANSCRIPTIONAL REGULATOR, RRF2 FAMILY"/>
    <property type="match status" value="1"/>
</dbReference>
<dbReference type="AlphaFoldDB" id="A0A7W5AU61"/>
<dbReference type="Pfam" id="PF02082">
    <property type="entry name" value="Rrf2"/>
    <property type="match status" value="1"/>
</dbReference>
<reference evidence="1 2" key="1">
    <citation type="submission" date="2020-08" db="EMBL/GenBank/DDBJ databases">
        <title>Genomic Encyclopedia of Type Strains, Phase III (KMG-III): the genomes of soil and plant-associated and newly described type strains.</title>
        <authorList>
            <person name="Whitman W."/>
        </authorList>
    </citation>
    <scope>NUCLEOTIDE SEQUENCE [LARGE SCALE GENOMIC DNA]</scope>
    <source>
        <strain evidence="1 2">CECT 5862</strain>
    </source>
</reference>
<dbReference type="InterPro" id="IPR036390">
    <property type="entry name" value="WH_DNA-bd_sf"/>
</dbReference>
<dbReference type="GO" id="GO:0003677">
    <property type="term" value="F:DNA binding"/>
    <property type="evidence" value="ECO:0007669"/>
    <property type="project" value="UniProtKB-KW"/>
</dbReference>
<keyword evidence="2" id="KW-1185">Reference proteome</keyword>
<evidence type="ECO:0000313" key="2">
    <source>
        <dbReference type="Proteomes" id="UP000570361"/>
    </source>
</evidence>
<dbReference type="EMBL" id="JACHXK010000001">
    <property type="protein sequence ID" value="MBB3108346.1"/>
    <property type="molecule type" value="Genomic_DNA"/>
</dbReference>
<protein>
    <submittedName>
        <fullName evidence="1">DNA-binding IscR family transcriptional regulator</fullName>
    </submittedName>
</protein>
<dbReference type="FunFam" id="1.10.10.10:FF:000138">
    <property type="entry name" value="Rrf2 family transcriptional regulator"/>
    <property type="match status" value="1"/>
</dbReference>
<dbReference type="Gene3D" id="1.10.10.10">
    <property type="entry name" value="Winged helix-like DNA-binding domain superfamily/Winged helix DNA-binding domain"/>
    <property type="match status" value="1"/>
</dbReference>
<dbReference type="RefSeq" id="WP_183596301.1">
    <property type="nucleotide sequence ID" value="NZ_JACHXK010000001.1"/>
</dbReference>
<dbReference type="SUPFAM" id="SSF46785">
    <property type="entry name" value="Winged helix' DNA-binding domain"/>
    <property type="match status" value="1"/>
</dbReference>
<dbReference type="Proteomes" id="UP000570361">
    <property type="component" value="Unassembled WGS sequence"/>
</dbReference>
<dbReference type="GO" id="GO:0003700">
    <property type="term" value="F:DNA-binding transcription factor activity"/>
    <property type="evidence" value="ECO:0007669"/>
    <property type="project" value="TreeGrafter"/>
</dbReference>
<organism evidence="1 2">
    <name type="scientific">Paenibacillus phyllosphaerae</name>
    <dbReference type="NCBI Taxonomy" id="274593"/>
    <lineage>
        <taxon>Bacteria</taxon>
        <taxon>Bacillati</taxon>
        <taxon>Bacillota</taxon>
        <taxon>Bacilli</taxon>
        <taxon>Bacillales</taxon>
        <taxon>Paenibacillaceae</taxon>
        <taxon>Paenibacillus</taxon>
    </lineage>
</organism>